<dbReference type="Proteomes" id="UP000828941">
    <property type="component" value="Chromosome 1"/>
</dbReference>
<evidence type="ECO:0000313" key="1">
    <source>
        <dbReference type="EMBL" id="KAI4357391.1"/>
    </source>
</evidence>
<sequence>MAPRRRKGNTRMDAALDAMKPYGFDLKLARKTVSELLKVYGGDQGWIFIEEGSYKLLVETILENQKPKPEDEEKVIF</sequence>
<reference evidence="1 2" key="1">
    <citation type="journal article" date="2022" name="DNA Res.">
        <title>Chromosomal-level genome assembly of the orchid tree Bauhinia variegata (Leguminosae; Cercidoideae) supports the allotetraploid origin hypothesis of Bauhinia.</title>
        <authorList>
            <person name="Zhong Y."/>
            <person name="Chen Y."/>
            <person name="Zheng D."/>
            <person name="Pang J."/>
            <person name="Liu Y."/>
            <person name="Luo S."/>
            <person name="Meng S."/>
            <person name="Qian L."/>
            <person name="Wei D."/>
            <person name="Dai S."/>
            <person name="Zhou R."/>
        </authorList>
    </citation>
    <scope>NUCLEOTIDE SEQUENCE [LARGE SCALE GENOMIC DNA]</scope>
    <source>
        <strain evidence="1">BV-YZ2020</strain>
    </source>
</reference>
<organism evidence="1 2">
    <name type="scientific">Bauhinia variegata</name>
    <name type="common">Purple orchid tree</name>
    <name type="synonym">Phanera variegata</name>
    <dbReference type="NCBI Taxonomy" id="167791"/>
    <lineage>
        <taxon>Eukaryota</taxon>
        <taxon>Viridiplantae</taxon>
        <taxon>Streptophyta</taxon>
        <taxon>Embryophyta</taxon>
        <taxon>Tracheophyta</taxon>
        <taxon>Spermatophyta</taxon>
        <taxon>Magnoliopsida</taxon>
        <taxon>eudicotyledons</taxon>
        <taxon>Gunneridae</taxon>
        <taxon>Pentapetalae</taxon>
        <taxon>rosids</taxon>
        <taxon>fabids</taxon>
        <taxon>Fabales</taxon>
        <taxon>Fabaceae</taxon>
        <taxon>Cercidoideae</taxon>
        <taxon>Cercideae</taxon>
        <taxon>Bauhiniinae</taxon>
        <taxon>Bauhinia</taxon>
    </lineage>
</organism>
<name>A0ACB9QC19_BAUVA</name>
<proteinExistence type="predicted"/>
<protein>
    <submittedName>
        <fullName evidence="1">Uncharacterized protein</fullName>
    </submittedName>
</protein>
<evidence type="ECO:0000313" key="2">
    <source>
        <dbReference type="Proteomes" id="UP000828941"/>
    </source>
</evidence>
<comment type="caution">
    <text evidence="1">The sequence shown here is derived from an EMBL/GenBank/DDBJ whole genome shotgun (WGS) entry which is preliminary data.</text>
</comment>
<gene>
    <name evidence="1" type="ORF">L6164_001342</name>
</gene>
<dbReference type="EMBL" id="CM039426">
    <property type="protein sequence ID" value="KAI4357391.1"/>
    <property type="molecule type" value="Genomic_DNA"/>
</dbReference>
<accession>A0ACB9QC19</accession>
<keyword evidence="2" id="KW-1185">Reference proteome</keyword>